<dbReference type="Gene3D" id="1.10.510.10">
    <property type="entry name" value="Transferase(Phosphotransferase) domain 1"/>
    <property type="match status" value="1"/>
</dbReference>
<keyword evidence="9" id="KW-1185">Reference proteome</keyword>
<dbReference type="AlphaFoldDB" id="C5L3M2"/>
<dbReference type="InParanoid" id="C5L3M2"/>
<keyword evidence="1" id="KW-0723">Serine/threonine-protein kinase</keyword>
<feature type="region of interest" description="Disordered" evidence="6">
    <location>
        <begin position="292"/>
        <end position="344"/>
    </location>
</feature>
<keyword evidence="2" id="KW-0808">Transferase</keyword>
<dbReference type="OMA" id="APECIRK"/>
<dbReference type="InterPro" id="IPR008271">
    <property type="entry name" value="Ser/Thr_kinase_AS"/>
</dbReference>
<dbReference type="Proteomes" id="UP000007800">
    <property type="component" value="Unassembled WGS sequence"/>
</dbReference>
<organism evidence="9">
    <name type="scientific">Perkinsus marinus (strain ATCC 50983 / TXsc)</name>
    <dbReference type="NCBI Taxonomy" id="423536"/>
    <lineage>
        <taxon>Eukaryota</taxon>
        <taxon>Sar</taxon>
        <taxon>Alveolata</taxon>
        <taxon>Perkinsozoa</taxon>
        <taxon>Perkinsea</taxon>
        <taxon>Perkinsida</taxon>
        <taxon>Perkinsidae</taxon>
        <taxon>Perkinsus</taxon>
    </lineage>
</organism>
<dbReference type="Pfam" id="PF00069">
    <property type="entry name" value="Pkinase"/>
    <property type="match status" value="1"/>
</dbReference>
<protein>
    <submittedName>
        <fullName evidence="8">Death-associated protein kinase, putative</fullName>
    </submittedName>
</protein>
<evidence type="ECO:0000313" key="8">
    <source>
        <dbReference type="EMBL" id="EER08601.1"/>
    </source>
</evidence>
<dbReference type="SUPFAM" id="SSF56112">
    <property type="entry name" value="Protein kinase-like (PK-like)"/>
    <property type="match status" value="1"/>
</dbReference>
<sequence>MVSPSRNGASERWAADNYDAVSNRSSGAVGAVLLCRFQCQVAVKSMDRSRSEWRNEVRMLARVCPHPNICSIKAVYLDNMHSTIESPTCESAPGCCWIGDVLVGQGELFGAVSRVTSITCSEEVVELREYTAASPCQYRWSDASTKCHECGVVHRDVKLENIVIAEDEDGAEVARLIDFGLALRCRGKSGVVDKQIVGSIHYLAPECIRKGRYSSASDMWAAGVVLHLLLRPSVPPAAAPDNRAIMRRISTMDLEGLGSGISKEARDLRSRLLSLYPDSRLTAREALEHPWFTSTDDDDATSGTYSAQLHRSDDEASHRQLRTSSEAGVPPTSPPRRHRTDPALGIKVWPVSSPMHRPSIEFGEPTALQRPLSSADPIIIVTPVSAAAADSRQEMESKDAL</sequence>
<feature type="domain" description="Protein kinase" evidence="7">
    <location>
        <begin position="18"/>
        <end position="292"/>
    </location>
</feature>
<reference evidence="8 9" key="1">
    <citation type="submission" date="2008-07" db="EMBL/GenBank/DDBJ databases">
        <authorList>
            <person name="El-Sayed N."/>
            <person name="Caler E."/>
            <person name="Inman J."/>
            <person name="Amedeo P."/>
            <person name="Hass B."/>
            <person name="Wortman J."/>
        </authorList>
    </citation>
    <scope>NUCLEOTIDE SEQUENCE [LARGE SCALE GENOMIC DNA]</scope>
    <source>
        <strain evidence="9">ATCC 50983 / TXsc</strain>
    </source>
</reference>
<dbReference type="PROSITE" id="PS50011">
    <property type="entry name" value="PROTEIN_KINASE_DOM"/>
    <property type="match status" value="1"/>
</dbReference>
<keyword evidence="4 8" id="KW-0418">Kinase</keyword>
<keyword evidence="5" id="KW-0067">ATP-binding</keyword>
<evidence type="ECO:0000259" key="7">
    <source>
        <dbReference type="PROSITE" id="PS50011"/>
    </source>
</evidence>
<dbReference type="OrthoDB" id="193931at2759"/>
<evidence type="ECO:0000256" key="1">
    <source>
        <dbReference type="ARBA" id="ARBA00022527"/>
    </source>
</evidence>
<evidence type="ECO:0000256" key="2">
    <source>
        <dbReference type="ARBA" id="ARBA00022679"/>
    </source>
</evidence>
<proteinExistence type="predicted"/>
<evidence type="ECO:0000256" key="5">
    <source>
        <dbReference type="ARBA" id="ARBA00022840"/>
    </source>
</evidence>
<name>C5L3M2_PERM5</name>
<evidence type="ECO:0000256" key="6">
    <source>
        <dbReference type="SAM" id="MobiDB-lite"/>
    </source>
</evidence>
<dbReference type="InterPro" id="IPR050205">
    <property type="entry name" value="CDPK_Ser/Thr_kinases"/>
</dbReference>
<evidence type="ECO:0000256" key="3">
    <source>
        <dbReference type="ARBA" id="ARBA00022741"/>
    </source>
</evidence>
<gene>
    <name evidence="8" type="ORF">Pmar_PMAR017654</name>
</gene>
<accession>C5L3M2</accession>
<dbReference type="EMBL" id="GG678922">
    <property type="protein sequence ID" value="EER08601.1"/>
    <property type="molecule type" value="Genomic_DNA"/>
</dbReference>
<evidence type="ECO:0000313" key="9">
    <source>
        <dbReference type="Proteomes" id="UP000007800"/>
    </source>
</evidence>
<dbReference type="PANTHER" id="PTHR24349">
    <property type="entry name" value="SERINE/THREONINE-PROTEIN KINASE"/>
    <property type="match status" value="1"/>
</dbReference>
<dbReference type="GO" id="GO:0004674">
    <property type="term" value="F:protein serine/threonine kinase activity"/>
    <property type="evidence" value="ECO:0007669"/>
    <property type="project" value="UniProtKB-KW"/>
</dbReference>
<keyword evidence="3" id="KW-0547">Nucleotide-binding</keyword>
<dbReference type="SMART" id="SM00220">
    <property type="entry name" value="S_TKc"/>
    <property type="match status" value="1"/>
</dbReference>
<dbReference type="InterPro" id="IPR011009">
    <property type="entry name" value="Kinase-like_dom_sf"/>
</dbReference>
<dbReference type="GO" id="GO:0005524">
    <property type="term" value="F:ATP binding"/>
    <property type="evidence" value="ECO:0007669"/>
    <property type="project" value="UniProtKB-KW"/>
</dbReference>
<dbReference type="PROSITE" id="PS00108">
    <property type="entry name" value="PROTEIN_KINASE_ST"/>
    <property type="match status" value="1"/>
</dbReference>
<evidence type="ECO:0000256" key="4">
    <source>
        <dbReference type="ARBA" id="ARBA00022777"/>
    </source>
</evidence>
<dbReference type="Gene3D" id="3.30.200.20">
    <property type="entry name" value="Phosphorylase Kinase, domain 1"/>
    <property type="match status" value="1"/>
</dbReference>
<dbReference type="RefSeq" id="XP_002776785.1">
    <property type="nucleotide sequence ID" value="XM_002776739.1"/>
</dbReference>
<dbReference type="InterPro" id="IPR000719">
    <property type="entry name" value="Prot_kinase_dom"/>
</dbReference>
<dbReference type="GeneID" id="9042809"/>